<dbReference type="GO" id="GO:0043022">
    <property type="term" value="F:ribosome binding"/>
    <property type="evidence" value="ECO:0007669"/>
    <property type="project" value="UniProtKB-UniRule"/>
</dbReference>
<sequence>MTAIEKIRNVAIIAHVDHGKTTLVDAMFKGAHMFRDNQRVQERAMDSNDQERERGITILAKTTALHWSGHRFNIVDTPGHADFGGEVERVLSMVDSVLLVVDAFDGPMPQTKFVTRKALALGLRPIVVINKVDRPGARPLWAQDAVFELLIELGATDEQLDFTCVFASAKQGYAMMDINDASENMDPLFDAIVKHCPPPQGDPEAPLQMLVTLMDYNDFVGQIGIGRVVNGQMKVGDQVALVKRDGSIQNHKVTMLYGFEGLARVNLQAATAGEIVALAGIPDIRVGETIADPTNPEALPYVDIDEPTISMMFVVNNGPFAGQDGKHTQSRRIRERLMKELQHNVALRVEDTDSPDSFKVSGRGELHLAVLIETMRREGFELCVSRPEVILHTDPATGEKLEPYEDITIDVPDAYMGVVMEKLGTRKAEMQDMANELGRVRLHFKIPSRGLIGYRSEFMTDTRGEGILHSLFSHYGPFKGELPGRKNGVLISMDQSESVGYALMNLEDRGIIFIHPGTKCYEGMIVGEHARENDLVVNIAKGKKLSNMRASGSDEATRLTPPREFTLEQALEYIEDDELVEVTPNTIRMRKRILNENDRKKAERRLTN</sequence>
<dbReference type="SMART" id="SM00838">
    <property type="entry name" value="EFG_C"/>
    <property type="match status" value="1"/>
</dbReference>
<dbReference type="Pfam" id="PF00009">
    <property type="entry name" value="GTP_EFTU"/>
    <property type="match status" value="1"/>
</dbReference>
<dbReference type="InterPro" id="IPR047043">
    <property type="entry name" value="BipA_III"/>
</dbReference>
<dbReference type="InterPro" id="IPR000640">
    <property type="entry name" value="EFG_V-like"/>
</dbReference>
<dbReference type="PANTHER" id="PTHR42908">
    <property type="entry name" value="TRANSLATION ELONGATION FACTOR-RELATED"/>
    <property type="match status" value="1"/>
</dbReference>
<keyword evidence="3" id="KW-0699">rRNA-binding</keyword>
<organism evidence="5 6">
    <name type="scientific">Mesoterricola sediminis</name>
    <dbReference type="NCBI Taxonomy" id="2927980"/>
    <lineage>
        <taxon>Bacteria</taxon>
        <taxon>Pseudomonadati</taxon>
        <taxon>Acidobacteriota</taxon>
        <taxon>Holophagae</taxon>
        <taxon>Holophagales</taxon>
        <taxon>Holophagaceae</taxon>
        <taxon>Mesoterricola</taxon>
    </lineage>
</organism>
<dbReference type="GO" id="GO:0005525">
    <property type="term" value="F:GTP binding"/>
    <property type="evidence" value="ECO:0007669"/>
    <property type="project" value="UniProtKB-UniRule"/>
</dbReference>
<feature type="domain" description="Tr-type G" evidence="4">
    <location>
        <begin position="5"/>
        <end position="200"/>
    </location>
</feature>
<dbReference type="InterPro" id="IPR027417">
    <property type="entry name" value="P-loop_NTPase"/>
</dbReference>
<dbReference type="InterPro" id="IPR047042">
    <property type="entry name" value="BipA_II"/>
</dbReference>
<dbReference type="CDD" id="cd03691">
    <property type="entry name" value="BipA_TypA_II"/>
    <property type="match status" value="1"/>
</dbReference>
<dbReference type="EC" id="3.6.5.-" evidence="3"/>
<dbReference type="GO" id="GO:1990904">
    <property type="term" value="C:ribonucleoprotein complex"/>
    <property type="evidence" value="ECO:0007669"/>
    <property type="project" value="TreeGrafter"/>
</dbReference>
<accession>A0AA48GWJ3</accession>
<feature type="binding site" evidence="3">
    <location>
        <begin position="130"/>
        <end position="133"/>
    </location>
    <ligand>
        <name>GTP</name>
        <dbReference type="ChEBI" id="CHEBI:37565"/>
    </ligand>
</feature>
<dbReference type="InterPro" id="IPR004161">
    <property type="entry name" value="EFTu-like_2"/>
</dbReference>
<dbReference type="CDD" id="cd01891">
    <property type="entry name" value="TypA_BipA"/>
    <property type="match status" value="1"/>
</dbReference>
<comment type="subunit">
    <text evidence="3">Monomer.</text>
</comment>
<keyword evidence="6" id="KW-1185">Reference proteome</keyword>
<keyword evidence="1 3" id="KW-0342">GTP-binding</keyword>
<proteinExistence type="inferred from homology"/>
<dbReference type="InterPro" id="IPR035651">
    <property type="entry name" value="BipA_V"/>
</dbReference>
<dbReference type="FunFam" id="3.30.70.240:FF:000002">
    <property type="entry name" value="GTP-binding protein TypA"/>
    <property type="match status" value="1"/>
</dbReference>
<dbReference type="InterPro" id="IPR006298">
    <property type="entry name" value="BipA"/>
</dbReference>
<dbReference type="GO" id="GO:0019843">
    <property type="term" value="F:rRNA binding"/>
    <property type="evidence" value="ECO:0007669"/>
    <property type="project" value="UniProtKB-KW"/>
</dbReference>
<protein>
    <recommendedName>
        <fullName evidence="3">Large ribosomal subunit assembly factor BipA</fullName>
        <ecNumber evidence="3">3.6.5.-</ecNumber>
    </recommendedName>
    <alternativeName>
        <fullName evidence="3">GTP-binding protein BipA</fullName>
    </alternativeName>
</protein>
<dbReference type="SUPFAM" id="SSF54980">
    <property type="entry name" value="EF-G C-terminal domain-like"/>
    <property type="match status" value="2"/>
</dbReference>
<keyword evidence="3" id="KW-0690">Ribosome biogenesis</keyword>
<keyword evidence="3" id="KW-0820">tRNA-binding</keyword>
<dbReference type="InterPro" id="IPR047041">
    <property type="entry name" value="BipA_GTP-bd_dom"/>
</dbReference>
<keyword evidence="3" id="KW-0963">Cytoplasm</keyword>
<dbReference type="InterPro" id="IPR000795">
    <property type="entry name" value="T_Tr_GTP-bd_dom"/>
</dbReference>
<evidence type="ECO:0000259" key="4">
    <source>
        <dbReference type="PROSITE" id="PS51722"/>
    </source>
</evidence>
<evidence type="ECO:0000313" key="5">
    <source>
        <dbReference type="EMBL" id="BDU75720.1"/>
    </source>
</evidence>
<name>A0AA48GWJ3_9BACT</name>
<dbReference type="PROSITE" id="PS51722">
    <property type="entry name" value="G_TR_2"/>
    <property type="match status" value="1"/>
</dbReference>
<feature type="binding site" evidence="3">
    <location>
        <begin position="17"/>
        <end position="22"/>
    </location>
    <ligand>
        <name>GTP</name>
        <dbReference type="ChEBI" id="CHEBI:37565"/>
    </ligand>
</feature>
<dbReference type="Gene3D" id="3.40.50.300">
    <property type="entry name" value="P-loop containing nucleotide triphosphate hydrolases"/>
    <property type="match status" value="1"/>
</dbReference>
<dbReference type="FunFam" id="2.40.50.250:FF:000001">
    <property type="entry name" value="GTP-binding protein TypA"/>
    <property type="match status" value="1"/>
</dbReference>
<dbReference type="InterPro" id="IPR048876">
    <property type="entry name" value="BipA_C"/>
</dbReference>
<dbReference type="RefSeq" id="WP_243334807.1">
    <property type="nucleotide sequence ID" value="NZ_AP027081.1"/>
</dbReference>
<gene>
    <name evidence="5" type="primary">typA</name>
    <name evidence="3" type="synonym">bipA</name>
    <name evidence="5" type="ORF">METESE_06780</name>
</gene>
<dbReference type="KEGG" id="msea:METESE_06780"/>
<keyword evidence="3" id="KW-0694">RNA-binding</keyword>
<dbReference type="Gene3D" id="3.30.70.240">
    <property type="match status" value="1"/>
</dbReference>
<dbReference type="GO" id="GO:0000027">
    <property type="term" value="P:ribosomal large subunit assembly"/>
    <property type="evidence" value="ECO:0007669"/>
    <property type="project" value="UniProtKB-UniRule"/>
</dbReference>
<dbReference type="NCBIfam" id="TIGR01394">
    <property type="entry name" value="TypA_BipA"/>
    <property type="match status" value="1"/>
</dbReference>
<dbReference type="InterPro" id="IPR005225">
    <property type="entry name" value="Small_GTP-bd"/>
</dbReference>
<dbReference type="PROSITE" id="PS00301">
    <property type="entry name" value="G_TR_1"/>
    <property type="match status" value="1"/>
</dbReference>
<dbReference type="PRINTS" id="PR00315">
    <property type="entry name" value="ELONGATNFCT"/>
</dbReference>
<dbReference type="Gene3D" id="2.40.50.250">
    <property type="entry name" value="bipa protein"/>
    <property type="match status" value="1"/>
</dbReference>
<dbReference type="Pfam" id="PF21018">
    <property type="entry name" value="BipA_C"/>
    <property type="match status" value="1"/>
</dbReference>
<dbReference type="SUPFAM" id="SSF50447">
    <property type="entry name" value="Translation proteins"/>
    <property type="match status" value="1"/>
</dbReference>
<keyword evidence="3" id="KW-0547">Nucleotide-binding</keyword>
<evidence type="ECO:0000256" key="3">
    <source>
        <dbReference type="HAMAP-Rule" id="MF_00849"/>
    </source>
</evidence>
<dbReference type="InterPro" id="IPR031157">
    <property type="entry name" value="G_TR_CS"/>
</dbReference>
<dbReference type="FunFam" id="3.30.70.870:FF:000003">
    <property type="entry name" value="GTP-binding protein TypA"/>
    <property type="match status" value="1"/>
</dbReference>
<reference evidence="5" key="1">
    <citation type="journal article" date="2023" name="Int. J. Syst. Evol. Microbiol.">
        <title>Mesoterricola silvestris gen. nov., sp. nov., Mesoterricola sediminis sp. nov., Geothrix oryzae sp. nov., Geothrix edaphica sp. nov., Geothrix rubra sp. nov., and Geothrix limicola sp. nov., six novel members of Acidobacteriota isolated from soils.</title>
        <authorList>
            <person name="Itoh H."/>
            <person name="Sugisawa Y."/>
            <person name="Mise K."/>
            <person name="Xu Z."/>
            <person name="Kuniyasu M."/>
            <person name="Ushijima N."/>
            <person name="Kawano K."/>
            <person name="Kobayashi E."/>
            <person name="Shiratori Y."/>
            <person name="Masuda Y."/>
            <person name="Senoo K."/>
        </authorList>
    </citation>
    <scope>NUCLEOTIDE SEQUENCE</scope>
    <source>
        <strain evidence="5">W786</strain>
    </source>
</reference>
<dbReference type="AlphaFoldDB" id="A0AA48GWJ3"/>
<dbReference type="GO" id="GO:0003924">
    <property type="term" value="F:GTPase activity"/>
    <property type="evidence" value="ECO:0007669"/>
    <property type="project" value="UniProtKB-UniRule"/>
</dbReference>
<dbReference type="Gene3D" id="2.40.30.10">
    <property type="entry name" value="Translation factors"/>
    <property type="match status" value="1"/>
</dbReference>
<keyword evidence="3" id="KW-0378">Hydrolase</keyword>
<comment type="catalytic activity">
    <reaction evidence="2 3">
        <text>GTP + H2O = GDP + phosphate + H(+)</text>
        <dbReference type="Rhea" id="RHEA:19669"/>
        <dbReference type="ChEBI" id="CHEBI:15377"/>
        <dbReference type="ChEBI" id="CHEBI:15378"/>
        <dbReference type="ChEBI" id="CHEBI:37565"/>
        <dbReference type="ChEBI" id="CHEBI:43474"/>
        <dbReference type="ChEBI" id="CHEBI:58189"/>
    </reaction>
</comment>
<dbReference type="GO" id="GO:0005829">
    <property type="term" value="C:cytosol"/>
    <property type="evidence" value="ECO:0007669"/>
    <property type="project" value="TreeGrafter"/>
</dbReference>
<evidence type="ECO:0000256" key="2">
    <source>
        <dbReference type="ARBA" id="ARBA00048548"/>
    </source>
</evidence>
<evidence type="ECO:0000313" key="6">
    <source>
        <dbReference type="Proteomes" id="UP001228113"/>
    </source>
</evidence>
<dbReference type="GO" id="GO:0010467">
    <property type="term" value="P:gene expression"/>
    <property type="evidence" value="ECO:0007669"/>
    <property type="project" value="UniProtKB-ARBA"/>
</dbReference>
<dbReference type="FunFam" id="2.40.30.10:FF:000016">
    <property type="entry name" value="GTP-binding protein TypA"/>
    <property type="match status" value="1"/>
</dbReference>
<dbReference type="GO" id="GO:0009409">
    <property type="term" value="P:response to cold"/>
    <property type="evidence" value="ECO:0007669"/>
    <property type="project" value="UniProtKB-ARBA"/>
</dbReference>
<dbReference type="Pfam" id="PF00679">
    <property type="entry name" value="EFG_C"/>
    <property type="match status" value="1"/>
</dbReference>
<dbReference type="CDD" id="cd03710">
    <property type="entry name" value="BipA_TypA_C"/>
    <property type="match status" value="1"/>
</dbReference>
<dbReference type="NCBIfam" id="TIGR00231">
    <property type="entry name" value="small_GTP"/>
    <property type="match status" value="1"/>
</dbReference>
<comment type="function">
    <text evidence="3">A 50S ribosomal subunit assembly protein with GTPase activity, required for 50S subunit assembly at low temperatures, may also play a role in translation. Binds GTP and analogs. Binds the 70S ribosome between the 30S and 50S subunits, in a similar position as ribosome-bound EF-G; it contacts a number of ribosomal proteins, both rRNAs and the A-site tRNA.</text>
</comment>
<comment type="similarity">
    <text evidence="3">Belongs to the TRAFAC class translation factor GTPase superfamily. Classic translation factor GTPase family. BipA subfamily.</text>
</comment>
<dbReference type="PANTHER" id="PTHR42908:SF8">
    <property type="entry name" value="TR-TYPE G DOMAIN-CONTAINING PROTEIN"/>
    <property type="match status" value="1"/>
</dbReference>
<dbReference type="InterPro" id="IPR042116">
    <property type="entry name" value="TypA/BipA_C"/>
</dbReference>
<dbReference type="SUPFAM" id="SSF52540">
    <property type="entry name" value="P-loop containing nucleoside triphosphate hydrolases"/>
    <property type="match status" value="1"/>
</dbReference>
<dbReference type="EMBL" id="AP027081">
    <property type="protein sequence ID" value="BDU75720.1"/>
    <property type="molecule type" value="Genomic_DNA"/>
</dbReference>
<dbReference type="Gene3D" id="3.30.70.870">
    <property type="entry name" value="Elongation Factor G (Translational Gtpase), domain 3"/>
    <property type="match status" value="1"/>
</dbReference>
<dbReference type="InterPro" id="IPR009000">
    <property type="entry name" value="Transl_B-barrel_sf"/>
</dbReference>
<evidence type="ECO:0000256" key="1">
    <source>
        <dbReference type="ARBA" id="ARBA00023134"/>
    </source>
</evidence>
<comment type="subcellular location">
    <subcellularLocation>
        <location evidence="3">Cytoplasm</location>
    </subcellularLocation>
    <text evidence="3">Binds to ribosomes.</text>
</comment>
<dbReference type="HAMAP" id="MF_00849">
    <property type="entry name" value="BipA"/>
    <property type="match status" value="1"/>
</dbReference>
<dbReference type="CDD" id="cd16263">
    <property type="entry name" value="BipA_III"/>
    <property type="match status" value="1"/>
</dbReference>
<dbReference type="InterPro" id="IPR035647">
    <property type="entry name" value="EFG_III/V"/>
</dbReference>
<dbReference type="Pfam" id="PF03144">
    <property type="entry name" value="GTP_EFTU_D2"/>
    <property type="match status" value="1"/>
</dbReference>
<dbReference type="GO" id="GO:0000049">
    <property type="term" value="F:tRNA binding"/>
    <property type="evidence" value="ECO:0007669"/>
    <property type="project" value="UniProtKB-KW"/>
</dbReference>
<dbReference type="FunFam" id="3.40.50.300:FF:000055">
    <property type="entry name" value="GTP-binding protein TypA"/>
    <property type="match status" value="1"/>
</dbReference>
<dbReference type="Proteomes" id="UP001228113">
    <property type="component" value="Chromosome"/>
</dbReference>